<sequence>MPPPPVVTGLSPIEGPPGTRIIIRGENFGTKSSDLIGLKICGCDCLLSAEWKSPNKIIARSGPGKGKGDVIVTTRLNGVGTCNVSFKGYHETIGPMKESAVWVEEAPLFVWGRHSLSPGSYQQEDPLGLSVEGNDKKFPEDDLLELFPNATGDISSENFSACWFLLENHHCTSFNDLQAGLLHLRRKVEGQKEGQLSFLKANVGSVMDQADTIATLMDKFEKDASVYGSESTRKLEKSIKESEREARKLFDDVLTRRDRAEKTRNALNVLARFRFLFCLPCVIDRNIRKGEYDIVINDYTRVKNLFNKSEVPVFKTALSEIEKRVVGLQKMLHDKLQKMPIPIEEQKRLIRYLVNLDAPYEPAWDAIRSYSNYINLRFKQCYEEHKAGENAVAEELCKMKNSQSASKYSKFNSSYDSLNAVPENILFVEDLCQLLSELFPDLWKLGQSYFTGELHANVEVGHQANFKNIVMTIIDLFCKTLRSAVIPHTLDKNADKALVGAWTIPDIDIIALWLPVCLRYIRSTYKILIKLDLPSEALDIISTFILDFKLYCMSVLLKQTTEQVRQLSSQENWKIEFAGTHSGITELPIEFEELVQTVIRLIKESVLTTEQREISLLENANAQKELDKQVETLLSSFYSVLKSLAFQDDESGYNEDHSPVVSQLIGTPITAYRNHDANNHIPIWECRLLTTLSNCQYTNNTVLVHISRSFTMNGYSLSKLAIENVKTKFTSLEKALLDAYLEHKSDPLVGTIEPSMYLGRFDWDTNNIPSDIRPYAKECINNLIHVHSEVYTVSPSLVESVLPQVVQTIAEELFRLMSCVKKFSLAGIQQARADICALQEILLPYSTPKAKTFFNDALDIIPSLEKSSSTIIEDILKQVRVRMRLQILCLSSSALNGPVIT</sequence>
<dbReference type="Gene3D" id="2.60.40.10">
    <property type="entry name" value="Immunoglobulins"/>
    <property type="match status" value="1"/>
</dbReference>
<dbReference type="GO" id="GO:0015031">
    <property type="term" value="P:protein transport"/>
    <property type="evidence" value="ECO:0007669"/>
    <property type="project" value="UniProtKB-KW"/>
</dbReference>
<reference evidence="11 12" key="2">
    <citation type="journal article" date="2018" name="Elife">
        <title>Firefly genomes illuminate parallel origins of bioluminescence in beetles.</title>
        <authorList>
            <person name="Fallon T.R."/>
            <person name="Lower S.E."/>
            <person name="Chang C.H."/>
            <person name="Bessho-Uehara M."/>
            <person name="Martin G.J."/>
            <person name="Bewick A.J."/>
            <person name="Behringer M."/>
            <person name="Debat H.J."/>
            <person name="Wong I."/>
            <person name="Day J.C."/>
            <person name="Suvorov A."/>
            <person name="Silva C.J."/>
            <person name="Stanger-Hall K.F."/>
            <person name="Hall D.W."/>
            <person name="Schmitz R.J."/>
            <person name="Nelson D.R."/>
            <person name="Lewis S.M."/>
            <person name="Shigenobu S."/>
            <person name="Bybee S.M."/>
            <person name="Larracuente A.M."/>
            <person name="Oba Y."/>
            <person name="Weng J.K."/>
        </authorList>
    </citation>
    <scope>NUCLEOTIDE SEQUENCE [LARGE SCALE GENOMIC DNA]</scope>
    <source>
        <strain evidence="11">1611_PpyrPB1</strain>
        <tissue evidence="11">Whole body</tissue>
    </source>
</reference>
<dbReference type="GO" id="GO:0000145">
    <property type="term" value="C:exocyst"/>
    <property type="evidence" value="ECO:0007669"/>
    <property type="project" value="UniProtKB-UniRule"/>
</dbReference>
<dbReference type="InterPro" id="IPR002909">
    <property type="entry name" value="IPT_dom"/>
</dbReference>
<reference evidence="10" key="1">
    <citation type="journal article" date="2016" name="Sci. Rep.">
        <title>Molecular characterization of firefly nuptial gifts: a multi-omics approach sheds light on postcopulatory sexual selection.</title>
        <authorList>
            <person name="Al-Wathiqui N."/>
            <person name="Fallon T.R."/>
            <person name="South A."/>
            <person name="Weng J.K."/>
            <person name="Lewis S.M."/>
        </authorList>
    </citation>
    <scope>NUCLEOTIDE SEQUENCE</scope>
</reference>
<keyword evidence="5 7" id="KW-0268">Exocytosis</keyword>
<dbReference type="GO" id="GO:0006887">
    <property type="term" value="P:exocytosis"/>
    <property type="evidence" value="ECO:0007669"/>
    <property type="project" value="UniProtKB-KW"/>
</dbReference>
<evidence type="ECO:0000259" key="8">
    <source>
        <dbReference type="Pfam" id="PF01833"/>
    </source>
</evidence>
<dbReference type="InParanoid" id="A0A1Y1LZJ6"/>
<dbReference type="FunCoup" id="A0A1Y1LZJ6">
    <property type="interactions" value="1674"/>
</dbReference>
<keyword evidence="6 7" id="KW-0653">Protein transport</keyword>
<evidence type="ECO:0000256" key="5">
    <source>
        <dbReference type="ARBA" id="ARBA00022483"/>
    </source>
</evidence>
<keyword evidence="4 7" id="KW-0813">Transport</keyword>
<comment type="function">
    <text evidence="1 7">Component of the exocyst complex involved in the docking of exocytic vesicles with fusion sites on the plasma membrane.</text>
</comment>
<evidence type="ECO:0000313" key="12">
    <source>
        <dbReference type="Proteomes" id="UP000327044"/>
    </source>
</evidence>
<dbReference type="PANTHER" id="PTHR13043">
    <property type="entry name" value="EXOCYST COMPLEX COMPONENT SEC5"/>
    <property type="match status" value="1"/>
</dbReference>
<dbReference type="AlphaFoldDB" id="A0A1Y1LZJ6"/>
<dbReference type="PANTHER" id="PTHR13043:SF1">
    <property type="entry name" value="EXOCYST COMPLEX COMPONENT 2"/>
    <property type="match status" value="1"/>
</dbReference>
<dbReference type="Gene3D" id="1.20.58.670">
    <property type="entry name" value="Dsl1p vesicle tethering complex, Tip20p subunit, domain D"/>
    <property type="match status" value="1"/>
</dbReference>
<name>A0A1Y1LZJ6_PHOPY</name>
<dbReference type="EMBL" id="GEZM01044126">
    <property type="protein sequence ID" value="JAV78511.1"/>
    <property type="molecule type" value="Transcribed_RNA"/>
</dbReference>
<evidence type="ECO:0000259" key="9">
    <source>
        <dbReference type="Pfam" id="PF15469"/>
    </source>
</evidence>
<evidence type="ECO:0000256" key="3">
    <source>
        <dbReference type="ARBA" id="ARBA00017526"/>
    </source>
</evidence>
<dbReference type="EMBL" id="VVIM01000005">
    <property type="protein sequence ID" value="KAB0800159.1"/>
    <property type="molecule type" value="Genomic_DNA"/>
</dbReference>
<keyword evidence="12" id="KW-1185">Reference proteome</keyword>
<dbReference type="GO" id="GO:0048731">
    <property type="term" value="P:system development"/>
    <property type="evidence" value="ECO:0007669"/>
    <property type="project" value="UniProtKB-ARBA"/>
</dbReference>
<gene>
    <name evidence="11" type="ORF">PPYR_08039</name>
</gene>
<comment type="subunit">
    <text evidence="7">Component of the exocyst complex.</text>
</comment>
<comment type="similarity">
    <text evidence="2 7">Belongs to the SEC5 family.</text>
</comment>
<evidence type="ECO:0000256" key="6">
    <source>
        <dbReference type="ARBA" id="ARBA00022927"/>
    </source>
</evidence>
<evidence type="ECO:0000256" key="2">
    <source>
        <dbReference type="ARBA" id="ARBA00010578"/>
    </source>
</evidence>
<feature type="domain" description="Exocyst complex component EXOC2/Sec5 N-terminal" evidence="9">
    <location>
        <begin position="124"/>
        <end position="890"/>
    </location>
</feature>
<dbReference type="InterPro" id="IPR039481">
    <property type="entry name" value="EXOC2/Sec5_N_dom"/>
</dbReference>
<dbReference type="InterPro" id="IPR042044">
    <property type="entry name" value="EXOC6PINT-1/Sec15/Tip20_C_dom2"/>
</dbReference>
<organism evidence="10">
    <name type="scientific">Photinus pyralis</name>
    <name type="common">Common eastern firefly</name>
    <name type="synonym">Lampyris pyralis</name>
    <dbReference type="NCBI Taxonomy" id="7054"/>
    <lineage>
        <taxon>Eukaryota</taxon>
        <taxon>Metazoa</taxon>
        <taxon>Ecdysozoa</taxon>
        <taxon>Arthropoda</taxon>
        <taxon>Hexapoda</taxon>
        <taxon>Insecta</taxon>
        <taxon>Pterygota</taxon>
        <taxon>Neoptera</taxon>
        <taxon>Endopterygota</taxon>
        <taxon>Coleoptera</taxon>
        <taxon>Polyphaga</taxon>
        <taxon>Elateriformia</taxon>
        <taxon>Elateroidea</taxon>
        <taxon>Lampyridae</taxon>
        <taxon>Lampyrinae</taxon>
        <taxon>Photinus</taxon>
    </lineage>
</organism>
<dbReference type="GO" id="GO:0006893">
    <property type="term" value="P:Golgi to plasma membrane transport"/>
    <property type="evidence" value="ECO:0007669"/>
    <property type="project" value="UniProtKB-UniRule"/>
</dbReference>
<reference evidence="11" key="3">
    <citation type="submission" date="2019-08" db="EMBL/GenBank/DDBJ databases">
        <authorList>
            <consortium name="Photinus pyralis genome working group"/>
            <person name="Fallon T.R."/>
            <person name="Sander Lower S.E."/>
            <person name="Weng J.-K."/>
        </authorList>
    </citation>
    <scope>NUCLEOTIDE SEQUENCE</scope>
    <source>
        <strain evidence="11">1611_PpyrPB1</strain>
        <tissue evidence="11">Whole body</tissue>
    </source>
</reference>
<dbReference type="FunFam" id="2.60.40.10:FF:000196">
    <property type="entry name" value="Exocyst complex component 2"/>
    <property type="match status" value="1"/>
</dbReference>
<dbReference type="CDD" id="cd00603">
    <property type="entry name" value="IPT_PCSR"/>
    <property type="match status" value="1"/>
</dbReference>
<evidence type="ECO:0000256" key="1">
    <source>
        <dbReference type="ARBA" id="ARBA00002660"/>
    </source>
</evidence>
<dbReference type="InterPro" id="IPR029175">
    <property type="entry name" value="EXOC2/Sec5"/>
</dbReference>
<dbReference type="Proteomes" id="UP000327044">
    <property type="component" value="Unassembled WGS sequence"/>
</dbReference>
<dbReference type="OrthoDB" id="26242at2759"/>
<feature type="domain" description="IPT/TIG" evidence="8">
    <location>
        <begin position="5"/>
        <end position="85"/>
    </location>
</feature>
<proteinExistence type="inferred from homology"/>
<dbReference type="Pfam" id="PF15469">
    <property type="entry name" value="Sec5"/>
    <property type="match status" value="1"/>
</dbReference>
<dbReference type="GO" id="GO:0048468">
    <property type="term" value="P:cell development"/>
    <property type="evidence" value="ECO:0007669"/>
    <property type="project" value="UniProtKB-ARBA"/>
</dbReference>
<dbReference type="InterPro" id="IPR014756">
    <property type="entry name" value="Ig_E-set"/>
</dbReference>
<accession>A0A1Y1LZJ6</accession>
<evidence type="ECO:0000256" key="7">
    <source>
        <dbReference type="RuleBase" id="RU365069"/>
    </source>
</evidence>
<evidence type="ECO:0000313" key="11">
    <source>
        <dbReference type="EMBL" id="KAB0800159.1"/>
    </source>
</evidence>
<dbReference type="SUPFAM" id="SSF81296">
    <property type="entry name" value="E set domains"/>
    <property type="match status" value="1"/>
</dbReference>
<protein>
    <recommendedName>
        <fullName evidence="3 7">Exocyst complex component 2</fullName>
    </recommendedName>
</protein>
<evidence type="ECO:0000313" key="10">
    <source>
        <dbReference type="EMBL" id="JAV78511.1"/>
    </source>
</evidence>
<dbReference type="InterPro" id="IPR013783">
    <property type="entry name" value="Ig-like_fold"/>
</dbReference>
<dbReference type="Pfam" id="PF01833">
    <property type="entry name" value="TIG"/>
    <property type="match status" value="1"/>
</dbReference>
<evidence type="ECO:0000256" key="4">
    <source>
        <dbReference type="ARBA" id="ARBA00022448"/>
    </source>
</evidence>